<keyword evidence="2" id="KW-1185">Reference proteome</keyword>
<evidence type="ECO:0000313" key="1">
    <source>
        <dbReference type="EMBL" id="KAJ3807168.1"/>
    </source>
</evidence>
<gene>
    <name evidence="1" type="ORF">F5876DRAFT_79976</name>
</gene>
<comment type="caution">
    <text evidence="1">The sequence shown here is derived from an EMBL/GenBank/DDBJ whole genome shotgun (WGS) entry which is preliminary data.</text>
</comment>
<dbReference type="EMBL" id="MU795334">
    <property type="protein sequence ID" value="KAJ3807168.1"/>
    <property type="molecule type" value="Genomic_DNA"/>
</dbReference>
<evidence type="ECO:0000313" key="2">
    <source>
        <dbReference type="Proteomes" id="UP001163835"/>
    </source>
</evidence>
<name>A0ACC1TRG5_9AGAR</name>
<reference evidence="1" key="1">
    <citation type="submission" date="2022-09" db="EMBL/GenBank/DDBJ databases">
        <title>A Global Phylogenomic Analysis of the Shiitake Genus Lentinula.</title>
        <authorList>
            <consortium name="DOE Joint Genome Institute"/>
            <person name="Sierra-Patev S."/>
            <person name="Min B."/>
            <person name="Naranjo-Ortiz M."/>
            <person name="Looney B."/>
            <person name="Konkel Z."/>
            <person name="Slot J.C."/>
            <person name="Sakamoto Y."/>
            <person name="Steenwyk J.L."/>
            <person name="Rokas A."/>
            <person name="Carro J."/>
            <person name="Camarero S."/>
            <person name="Ferreira P."/>
            <person name="Molpeceres G."/>
            <person name="Ruiz-Duenas F.J."/>
            <person name="Serrano A."/>
            <person name="Henrissat B."/>
            <person name="Drula E."/>
            <person name="Hughes K.W."/>
            <person name="Mata J.L."/>
            <person name="Ishikawa N.K."/>
            <person name="Vargas-Isla R."/>
            <person name="Ushijima S."/>
            <person name="Smith C.A."/>
            <person name="Ahrendt S."/>
            <person name="Andreopoulos W."/>
            <person name="He G."/>
            <person name="Labutti K."/>
            <person name="Lipzen A."/>
            <person name="Ng V."/>
            <person name="Riley R."/>
            <person name="Sandor L."/>
            <person name="Barry K."/>
            <person name="Martinez A.T."/>
            <person name="Xiao Y."/>
            <person name="Gibbons J.G."/>
            <person name="Terashima K."/>
            <person name="Grigoriev I.V."/>
            <person name="Hibbett D.S."/>
        </authorList>
    </citation>
    <scope>NUCLEOTIDE SEQUENCE</scope>
    <source>
        <strain evidence="1">TMI1499</strain>
    </source>
</reference>
<proteinExistence type="predicted"/>
<dbReference type="Proteomes" id="UP001163835">
    <property type="component" value="Unassembled WGS sequence"/>
</dbReference>
<organism evidence="1 2">
    <name type="scientific">Lentinula aff. lateritia</name>
    <dbReference type="NCBI Taxonomy" id="2804960"/>
    <lineage>
        <taxon>Eukaryota</taxon>
        <taxon>Fungi</taxon>
        <taxon>Dikarya</taxon>
        <taxon>Basidiomycota</taxon>
        <taxon>Agaricomycotina</taxon>
        <taxon>Agaricomycetes</taxon>
        <taxon>Agaricomycetidae</taxon>
        <taxon>Agaricales</taxon>
        <taxon>Marasmiineae</taxon>
        <taxon>Omphalotaceae</taxon>
        <taxon>Lentinula</taxon>
    </lineage>
</organism>
<protein>
    <submittedName>
        <fullName evidence="1">General substrate transporter</fullName>
    </submittedName>
</protein>
<accession>A0ACC1TRG5</accession>
<sequence>MWILPVRGKAMVWAITACCCQGFLLLGYDQGVMSGIVRLVLAFVAITHVLLQIGAQNQFGRDFGDPDATTQGLIVAIYDIGCAVGSLIVFFWGERIGRKRMIMMGAVTMIIGTAILTSSTTRAQLYVGRVVTGIGNGFNSSSIPVYQSETCRGAIRGVLVCLNSTITIVGLVIAYWLDYGLSFVAGPVQWRLPIGFQAVFALCLLLQVTVLPDSPRWLLAHGYDEEALKVIALLEDHDSADHPDVIQARKEIELSLAQESEGGPFHYRELLHGGPIGNFRRICLCIAVNVMQQFTGSNMINYLAPVVYQNTMGLSRDLSLILGGCTSITYMFASFIPLWTVDRFGRRPLLMISASGLSLCFILAAILLSIGTRPAAYAATAMVFIFQIFLGIGFLPIPWLYPAEISTTRIRARGSAISSFFNWMCVFAVVQMTPPAIANIDWRVFIIFAVFNACWVPIVYFFFPETRGLELEEIDHIFEKGGITGGVWGSKGGRTTSNMHYPAVTPVEPKLEDDLKAEEVKLEHA</sequence>